<reference evidence="2 3" key="1">
    <citation type="submission" date="2016-05" db="EMBL/GenBank/DDBJ databases">
        <authorList>
            <person name="Lavstsen T."/>
            <person name="Jespersen J.S."/>
        </authorList>
    </citation>
    <scope>NUCLEOTIDE SEQUENCE [LARGE SCALE GENOMIC DNA]</scope>
    <source>
        <strain evidence="2 3">B7-9</strain>
    </source>
</reference>
<evidence type="ECO:0000259" key="1">
    <source>
        <dbReference type="Pfam" id="PF01370"/>
    </source>
</evidence>
<dbReference type="EMBL" id="LYXE01000170">
    <property type="protein sequence ID" value="PDV96999.1"/>
    <property type="molecule type" value="Genomic_DNA"/>
</dbReference>
<dbReference type="Pfam" id="PF01370">
    <property type="entry name" value="Epimerase"/>
    <property type="match status" value="1"/>
</dbReference>
<evidence type="ECO:0000313" key="3">
    <source>
        <dbReference type="Proteomes" id="UP000220922"/>
    </source>
</evidence>
<dbReference type="InterPro" id="IPR036291">
    <property type="entry name" value="NAD(P)-bd_dom_sf"/>
</dbReference>
<name>A0A2H3KGZ1_9CHLR</name>
<accession>A0A2H3KGZ1</accession>
<dbReference type="Proteomes" id="UP000220922">
    <property type="component" value="Unassembled WGS sequence"/>
</dbReference>
<dbReference type="PANTHER" id="PTHR43245">
    <property type="entry name" value="BIFUNCTIONAL POLYMYXIN RESISTANCE PROTEIN ARNA"/>
    <property type="match status" value="1"/>
</dbReference>
<feature type="domain" description="NAD-dependent epimerase/dehydratase" evidence="1">
    <location>
        <begin position="4"/>
        <end position="136"/>
    </location>
</feature>
<dbReference type="AlphaFoldDB" id="A0A2H3KGZ1"/>
<dbReference type="OrthoDB" id="3338687at2"/>
<dbReference type="PANTHER" id="PTHR43245:SF52">
    <property type="entry name" value="NAD-DEPENDENT EPIMERASE_DEHYDRATASE"/>
    <property type="match status" value="1"/>
</dbReference>
<dbReference type="RefSeq" id="WP_097654943.1">
    <property type="nucleotide sequence ID" value="NZ_LYXE01000170.1"/>
</dbReference>
<dbReference type="InterPro" id="IPR050177">
    <property type="entry name" value="Lipid_A_modif_metabolic_enz"/>
</dbReference>
<keyword evidence="3" id="KW-1185">Reference proteome</keyword>
<organism evidence="2 3">
    <name type="scientific">Candidatus Chloroploca asiatica</name>
    <dbReference type="NCBI Taxonomy" id="1506545"/>
    <lineage>
        <taxon>Bacteria</taxon>
        <taxon>Bacillati</taxon>
        <taxon>Chloroflexota</taxon>
        <taxon>Chloroflexia</taxon>
        <taxon>Chloroflexales</taxon>
        <taxon>Chloroflexineae</taxon>
        <taxon>Oscillochloridaceae</taxon>
        <taxon>Candidatus Chloroploca</taxon>
    </lineage>
</organism>
<protein>
    <recommendedName>
        <fullName evidence="1">NAD-dependent epimerase/dehydratase domain-containing protein</fullName>
    </recommendedName>
</protein>
<evidence type="ECO:0000313" key="2">
    <source>
        <dbReference type="EMBL" id="PDV96999.1"/>
    </source>
</evidence>
<comment type="caution">
    <text evidence="2">The sequence shown here is derived from an EMBL/GenBank/DDBJ whole genome shotgun (WGS) entry which is preliminary data.</text>
</comment>
<sequence>MTRVLINGIDSHLGAQVAQRLSVFPEVSIIGVGRKTPPAPVGRADWLLAHLSGLQMVELLRAEAVDVVVQLAFVENGASREEAVQQNVLGSMELLGACAKADVQRVVLRSHTALYGASPLNPTYITEHRPLAKINSPGWLRDVSEVEHFSAEFAARHPQLMLVPVRCAPLIGETSPLVTYLRQPNPSMLAGFDPCLQLLHLEDAAAGFALAALSHAPGPFNLASSDTICLSQAIKLAGGRPNMVLEPVVALALAMGNRAILGRWPFELSFLRHSCIVDTCRAHGDLGWNPEHSAVDALMALQADEPDLARRELAAEALRAFLERRSEGVHDE</sequence>
<dbReference type="Gene3D" id="3.40.50.720">
    <property type="entry name" value="NAD(P)-binding Rossmann-like Domain"/>
    <property type="match status" value="1"/>
</dbReference>
<dbReference type="SUPFAM" id="SSF51735">
    <property type="entry name" value="NAD(P)-binding Rossmann-fold domains"/>
    <property type="match status" value="1"/>
</dbReference>
<gene>
    <name evidence="2" type="ORF">A9Q02_05545</name>
</gene>
<dbReference type="InterPro" id="IPR001509">
    <property type="entry name" value="Epimerase_deHydtase"/>
</dbReference>
<proteinExistence type="predicted"/>